<comment type="caution">
    <text evidence="2">The sequence shown here is derived from an EMBL/GenBank/DDBJ whole genome shotgun (WGS) entry which is preliminary data.</text>
</comment>
<evidence type="ECO:0000313" key="3">
    <source>
        <dbReference type="Proteomes" id="UP001054945"/>
    </source>
</evidence>
<reference evidence="2 3" key="1">
    <citation type="submission" date="2021-06" db="EMBL/GenBank/DDBJ databases">
        <title>Caerostris extrusa draft genome.</title>
        <authorList>
            <person name="Kono N."/>
            <person name="Arakawa K."/>
        </authorList>
    </citation>
    <scope>NUCLEOTIDE SEQUENCE [LARGE SCALE GENOMIC DNA]</scope>
</reference>
<dbReference type="AlphaFoldDB" id="A0AAV4XPF4"/>
<protein>
    <submittedName>
        <fullName evidence="2">Uncharacterized protein</fullName>
    </submittedName>
</protein>
<evidence type="ECO:0000256" key="1">
    <source>
        <dbReference type="SAM" id="MobiDB-lite"/>
    </source>
</evidence>
<proteinExistence type="predicted"/>
<dbReference type="EMBL" id="BPLR01000668">
    <property type="protein sequence ID" value="GIY96512.1"/>
    <property type="molecule type" value="Genomic_DNA"/>
</dbReference>
<keyword evidence="3" id="KW-1185">Reference proteome</keyword>
<dbReference type="Proteomes" id="UP001054945">
    <property type="component" value="Unassembled WGS sequence"/>
</dbReference>
<organism evidence="2 3">
    <name type="scientific">Caerostris extrusa</name>
    <name type="common">Bark spider</name>
    <name type="synonym">Caerostris bankana</name>
    <dbReference type="NCBI Taxonomy" id="172846"/>
    <lineage>
        <taxon>Eukaryota</taxon>
        <taxon>Metazoa</taxon>
        <taxon>Ecdysozoa</taxon>
        <taxon>Arthropoda</taxon>
        <taxon>Chelicerata</taxon>
        <taxon>Arachnida</taxon>
        <taxon>Araneae</taxon>
        <taxon>Araneomorphae</taxon>
        <taxon>Entelegynae</taxon>
        <taxon>Araneoidea</taxon>
        <taxon>Araneidae</taxon>
        <taxon>Caerostris</taxon>
    </lineage>
</organism>
<gene>
    <name evidence="2" type="ORF">CEXT_724911</name>
</gene>
<accession>A0AAV4XPF4</accession>
<feature type="region of interest" description="Disordered" evidence="1">
    <location>
        <begin position="22"/>
        <end position="68"/>
    </location>
</feature>
<sequence>MTYTPTSIVKIKSCDLPQSTASYKRNKTKQTAFEKLKKKRSSQKKETKSPHAPQRPKIISSDDVSPHYSHDATYQRFLSGLHPNPSLFAT</sequence>
<name>A0AAV4XPF4_CAEEX</name>
<evidence type="ECO:0000313" key="2">
    <source>
        <dbReference type="EMBL" id="GIY96512.1"/>
    </source>
</evidence>